<evidence type="ECO:0000313" key="1">
    <source>
        <dbReference type="EMBL" id="GMH84008.1"/>
    </source>
</evidence>
<dbReference type="AlphaFoldDB" id="A0A9W7BC21"/>
<dbReference type="EMBL" id="BRXX01000032">
    <property type="protein sequence ID" value="GMH84008.1"/>
    <property type="molecule type" value="Genomic_DNA"/>
</dbReference>
<protein>
    <submittedName>
        <fullName evidence="1">Uncharacterized protein</fullName>
    </submittedName>
</protein>
<gene>
    <name evidence="1" type="ORF">TrVE_jg10240</name>
</gene>
<sequence>MPPKPVDYFAFQTNVFSKYDTRPDKSPDTVYFPEVAPYAPISHLKLPDWGEPYVVVSTGSTELAQTITSALTDSGLQQSSVILDGLVHPAVDLADTELPDTLQVVVRMNSAEFGDELLQYIAESSTEQIALYLNPTIPAQQDFTPLEATPLPKRAIEDDSSFEHYSEKLDALTALIQKKFAGNGFVLSYSGLFDAAMDYGYSETDTDECCLSGYFDNDEYWKPLMHFSTSDSLYRCHGGYANTGDDNKYFLVGEALSTDYSIIGESKNLSSYSSYFCDNSGLQLNYHCASSSCDDESCSVISASMIPVMSGCEAVPADSLPVPLFVKFDCAVDGTPTETLYLDSNCKHQYGDQVNMTQCRESTTYVEGEVWAGGYMRETTVAVFIGVMTNEIGHSSQFRDGFEEVFAAQFGRECLSDDPKYCKIIGEADLASGNLLDFMSRQYLDPTTGLGTDKDYLPGHRVLIFDKAN</sequence>
<proteinExistence type="predicted"/>
<evidence type="ECO:0000313" key="2">
    <source>
        <dbReference type="Proteomes" id="UP001165160"/>
    </source>
</evidence>
<comment type="caution">
    <text evidence="1">The sequence shown here is derived from an EMBL/GenBank/DDBJ whole genome shotgun (WGS) entry which is preliminary data.</text>
</comment>
<keyword evidence="2" id="KW-1185">Reference proteome</keyword>
<organism evidence="1 2">
    <name type="scientific">Triparma verrucosa</name>
    <dbReference type="NCBI Taxonomy" id="1606542"/>
    <lineage>
        <taxon>Eukaryota</taxon>
        <taxon>Sar</taxon>
        <taxon>Stramenopiles</taxon>
        <taxon>Ochrophyta</taxon>
        <taxon>Bolidophyceae</taxon>
        <taxon>Parmales</taxon>
        <taxon>Triparmaceae</taxon>
        <taxon>Triparma</taxon>
    </lineage>
</organism>
<reference evidence="2" key="1">
    <citation type="journal article" date="2023" name="Commun. Biol.">
        <title>Genome analysis of Parmales, the sister group of diatoms, reveals the evolutionary specialization of diatoms from phago-mixotrophs to photoautotrophs.</title>
        <authorList>
            <person name="Ban H."/>
            <person name="Sato S."/>
            <person name="Yoshikawa S."/>
            <person name="Yamada K."/>
            <person name="Nakamura Y."/>
            <person name="Ichinomiya M."/>
            <person name="Sato N."/>
            <person name="Blanc-Mathieu R."/>
            <person name="Endo H."/>
            <person name="Kuwata A."/>
            <person name="Ogata H."/>
        </authorList>
    </citation>
    <scope>NUCLEOTIDE SEQUENCE [LARGE SCALE GENOMIC DNA]</scope>
    <source>
        <strain evidence="2">NIES 3699</strain>
    </source>
</reference>
<accession>A0A9W7BC21</accession>
<name>A0A9W7BC21_9STRA</name>
<dbReference type="Proteomes" id="UP001165160">
    <property type="component" value="Unassembled WGS sequence"/>
</dbReference>